<evidence type="ECO:0000313" key="1">
    <source>
        <dbReference type="EMBL" id="ANT44799.1"/>
    </source>
</evidence>
<evidence type="ECO:0000313" key="2">
    <source>
        <dbReference type="Proteomes" id="UP000224459"/>
    </source>
</evidence>
<dbReference type="EMBL" id="KX171212">
    <property type="protein sequence ID" value="ANT44799.1"/>
    <property type="molecule type" value="Genomic_DNA"/>
</dbReference>
<dbReference type="Proteomes" id="UP000224459">
    <property type="component" value="Segment"/>
</dbReference>
<sequence length="203" mass="23262">MTNSKKKGDKFERKIAKILGDWWGVKFNRTPQSGGASWASSNNAVGDILPPAHAGFPLVIECKHREEWTMDNVLLNNREPHTWWAQVIGDSSTVNKAPCLIFTRNRGSIYVALPYIEQVYLDLRDKSFPIMRTDFIIENIRKDKLYYDVLITTIDGLTSLPTSYIISHYGNFKTTEYKKVESEVTKKTSIEEDTIIDDLLNNI</sequence>
<accession>A0A1X9IA17</accession>
<proteinExistence type="predicted"/>
<gene>
    <name evidence="1" type="ORF">vB_SscM-1_135</name>
</gene>
<dbReference type="Pfam" id="PF24608">
    <property type="entry name" value="PDDEXK_15"/>
    <property type="match status" value="1"/>
</dbReference>
<dbReference type="GO" id="GO:0003676">
    <property type="term" value="F:nucleic acid binding"/>
    <property type="evidence" value="ECO:0007669"/>
    <property type="project" value="InterPro"/>
</dbReference>
<dbReference type="InterPro" id="IPR011856">
    <property type="entry name" value="tRNA_endonuc-like_dom_sf"/>
</dbReference>
<name>A0A1X9IA17_9CAUD</name>
<reference evidence="2" key="1">
    <citation type="submission" date="2016-04" db="EMBL/GenBank/DDBJ databases">
        <authorList>
            <person name="Gasior T."/>
        </authorList>
    </citation>
    <scope>NUCLEOTIDE SEQUENCE [LARGE SCALE GENOMIC DNA]</scope>
</reference>
<keyword evidence="2" id="KW-1185">Reference proteome</keyword>
<organism evidence="1 2">
    <name type="scientific">Staphylococcus phage vB_SscM-1</name>
    <dbReference type="NCBI Taxonomy" id="1868844"/>
    <lineage>
        <taxon>Viruses</taxon>
        <taxon>Duplodnaviria</taxon>
        <taxon>Heunggongvirae</taxon>
        <taxon>Uroviricota</taxon>
        <taxon>Caudoviricetes</taxon>
        <taxon>Herelleviridae</taxon>
        <taxon>Twortvirinae</taxon>
        <taxon>Sciuriunavirus</taxon>
        <taxon>Sciuriunavirus SscM1</taxon>
    </lineage>
</organism>
<protein>
    <submittedName>
        <fullName evidence="1">Resolvase</fullName>
    </submittedName>
</protein>
<dbReference type="Gene3D" id="3.40.1350.10">
    <property type="match status" value="1"/>
</dbReference>
<dbReference type="InterPro" id="IPR056931">
    <property type="entry name" value="D14-like"/>
</dbReference>